<evidence type="ECO:0000313" key="2">
    <source>
        <dbReference type="Proteomes" id="UP000785679"/>
    </source>
</evidence>
<proteinExistence type="predicted"/>
<dbReference type="EMBL" id="RRYP01008027">
    <property type="protein sequence ID" value="TNV80071.1"/>
    <property type="molecule type" value="Genomic_DNA"/>
</dbReference>
<accession>A0A8J8NR63</accession>
<comment type="caution">
    <text evidence="1">The sequence shown here is derived from an EMBL/GenBank/DDBJ whole genome shotgun (WGS) entry which is preliminary data.</text>
</comment>
<evidence type="ECO:0000313" key="1">
    <source>
        <dbReference type="EMBL" id="TNV80071.1"/>
    </source>
</evidence>
<name>A0A8J8NR63_HALGN</name>
<keyword evidence="2" id="KW-1185">Reference proteome</keyword>
<sequence>MQSFSQPNFPPADKLFVGAKPLDTPLPTLFGPPSTSGFPLYPLQPMSKPQDPCTFMKQVVSLQLIPTDTKDDVKCEQEGTTSQMNCRVPNNIVANIALYLDSNTQFTKYTVLSKRSRVAMLQSWLRKERADSLRVFFSHASDFSTHSIGSLFKFAQGVTLVLATISKSLETNLRPQGDTTLLNMERFFAKSVSILDYELPYIRQDFHINLQIGDDQLSLLFLVLAADDSKVLPVIINRDYLRLDGLFDLIERSSKVQHLMLRNINQPCYKSFIAKIWSNSGIRPQEWTKYQAINERFQKTLRRCQGELSSIILKDCMISLSGMERIGFIFQGLTEIVLEECKYNREAMIEPQPKCAGFGNVHNIKIIEKASQYQIKEDKQSFSIISLPYLKKILPPNFASLHSVDLSLELPLEPSELECYMSPQASIFRDCHSEFNLSYLVKLAGFIGHLEQTRKKAYPTAVHIGKLVVMRPSSGLIYSSTDFKGLLESGLREHSQSIRLLSLGENAEEITMVFGVDKLESTLKVILHKNAENFHLKYV</sequence>
<gene>
    <name evidence="1" type="ORF">FGO68_gene1492</name>
</gene>
<dbReference type="AlphaFoldDB" id="A0A8J8NR63"/>
<protein>
    <submittedName>
        <fullName evidence="1">Uncharacterized protein</fullName>
    </submittedName>
</protein>
<organism evidence="1 2">
    <name type="scientific">Halteria grandinella</name>
    <dbReference type="NCBI Taxonomy" id="5974"/>
    <lineage>
        <taxon>Eukaryota</taxon>
        <taxon>Sar</taxon>
        <taxon>Alveolata</taxon>
        <taxon>Ciliophora</taxon>
        <taxon>Intramacronucleata</taxon>
        <taxon>Spirotrichea</taxon>
        <taxon>Stichotrichia</taxon>
        <taxon>Sporadotrichida</taxon>
        <taxon>Halteriidae</taxon>
        <taxon>Halteria</taxon>
    </lineage>
</organism>
<reference evidence="1" key="1">
    <citation type="submission" date="2019-06" db="EMBL/GenBank/DDBJ databases">
        <authorList>
            <person name="Zheng W."/>
        </authorList>
    </citation>
    <scope>NUCLEOTIDE SEQUENCE</scope>
    <source>
        <strain evidence="1">QDHG01</strain>
    </source>
</reference>
<dbReference type="Proteomes" id="UP000785679">
    <property type="component" value="Unassembled WGS sequence"/>
</dbReference>